<keyword evidence="1" id="KW-0472">Membrane</keyword>
<dbReference type="AlphaFoldDB" id="A0A134ABY2"/>
<keyword evidence="3" id="KW-1185">Reference proteome</keyword>
<dbReference type="RefSeq" id="WP_068369765.1">
    <property type="nucleotide sequence ID" value="NZ_CAMYBE010000007.1"/>
</dbReference>
<protein>
    <submittedName>
        <fullName evidence="2">Uncharacterized protein</fullName>
    </submittedName>
</protein>
<gene>
    <name evidence="2" type="ORF">HMPREF1863_01732</name>
</gene>
<evidence type="ECO:0000313" key="2">
    <source>
        <dbReference type="EMBL" id="KXB65224.1"/>
    </source>
</evidence>
<name>A0A134ABY2_9FIRM</name>
<dbReference type="OrthoDB" id="9996683at2"/>
<evidence type="ECO:0000256" key="1">
    <source>
        <dbReference type="SAM" id="Phobius"/>
    </source>
</evidence>
<dbReference type="PATRIC" id="fig|755172.3.peg.1691"/>
<dbReference type="EMBL" id="LSDG01000045">
    <property type="protein sequence ID" value="KXB65224.1"/>
    <property type="molecule type" value="Genomic_DNA"/>
</dbReference>
<dbReference type="STRING" id="755172.HMPREF1863_01732"/>
<sequence length="135" mass="15259">MKDFKIIGYKRHIDRCYFYALSLFAVGLFILAWFYPESHPPKMLQMPLGVMNKGDFLGSGFLLISLITIVIGLLFVPKNILVWLVLGLLLAPHVFLLLIFTGLGEGTLFQSIVSAVRAYLLGNVQRFPLNWTQAQ</sequence>
<organism evidence="2 3">
    <name type="scientific">Aedoeadaptatus coxii</name>
    <dbReference type="NCBI Taxonomy" id="755172"/>
    <lineage>
        <taxon>Bacteria</taxon>
        <taxon>Bacillati</taxon>
        <taxon>Bacillota</taxon>
        <taxon>Tissierellia</taxon>
        <taxon>Tissierellales</taxon>
        <taxon>Peptoniphilaceae</taxon>
        <taxon>Aedoeadaptatus</taxon>
    </lineage>
</organism>
<keyword evidence="1" id="KW-0812">Transmembrane</keyword>
<evidence type="ECO:0000313" key="3">
    <source>
        <dbReference type="Proteomes" id="UP000070442"/>
    </source>
</evidence>
<feature type="transmembrane region" description="Helical" evidence="1">
    <location>
        <begin position="81"/>
        <end position="103"/>
    </location>
</feature>
<proteinExistence type="predicted"/>
<dbReference type="Proteomes" id="UP000070442">
    <property type="component" value="Unassembled WGS sequence"/>
</dbReference>
<feature type="transmembrane region" description="Helical" evidence="1">
    <location>
        <begin position="16"/>
        <end position="36"/>
    </location>
</feature>
<comment type="caution">
    <text evidence="2">The sequence shown here is derived from an EMBL/GenBank/DDBJ whole genome shotgun (WGS) entry which is preliminary data.</text>
</comment>
<feature type="transmembrane region" description="Helical" evidence="1">
    <location>
        <begin position="56"/>
        <end position="76"/>
    </location>
</feature>
<accession>A0A134ABY2</accession>
<keyword evidence="1" id="KW-1133">Transmembrane helix</keyword>
<reference evidence="3" key="1">
    <citation type="submission" date="2016-01" db="EMBL/GenBank/DDBJ databases">
        <authorList>
            <person name="Mitreva M."/>
            <person name="Pepin K.H."/>
            <person name="Mihindukulasuriya K.A."/>
            <person name="Fulton R."/>
            <person name="Fronick C."/>
            <person name="O'Laughlin M."/>
            <person name="Miner T."/>
            <person name="Herter B."/>
            <person name="Rosa B.A."/>
            <person name="Cordes M."/>
            <person name="Tomlinson C."/>
            <person name="Wollam A."/>
            <person name="Palsikar V.B."/>
            <person name="Mardis E.R."/>
            <person name="Wilson R.K."/>
        </authorList>
    </citation>
    <scope>NUCLEOTIDE SEQUENCE [LARGE SCALE GENOMIC DNA]</scope>
    <source>
        <strain evidence="3">DNF00729</strain>
    </source>
</reference>